<feature type="domain" description="Double zinc ribbon" evidence="3">
    <location>
        <begin position="6"/>
        <end position="47"/>
    </location>
</feature>
<accession>A0A1G2CAJ4</accession>
<reference evidence="4 5" key="1">
    <citation type="journal article" date="2016" name="Nat. Commun.">
        <title>Thousands of microbial genomes shed light on interconnected biogeochemical processes in an aquifer system.</title>
        <authorList>
            <person name="Anantharaman K."/>
            <person name="Brown C.T."/>
            <person name="Hug L.A."/>
            <person name="Sharon I."/>
            <person name="Castelle C.J."/>
            <person name="Probst A.J."/>
            <person name="Thomas B.C."/>
            <person name="Singh A."/>
            <person name="Wilkins M.J."/>
            <person name="Karaoz U."/>
            <person name="Brodie E.L."/>
            <person name="Williams K.H."/>
            <person name="Hubbard S.S."/>
            <person name="Banfield J.F."/>
        </authorList>
    </citation>
    <scope>NUCLEOTIDE SEQUENCE [LARGE SCALE GENOMIC DNA]</scope>
</reference>
<dbReference type="PANTHER" id="PTHR47505">
    <property type="entry name" value="DNA UTILIZATION PROTEIN YHGH"/>
    <property type="match status" value="1"/>
</dbReference>
<evidence type="ECO:0000259" key="2">
    <source>
        <dbReference type="Pfam" id="PF00156"/>
    </source>
</evidence>
<comment type="similarity">
    <text evidence="1">Belongs to the ComF/GntX family.</text>
</comment>
<dbReference type="InterPro" id="IPR000836">
    <property type="entry name" value="PRTase_dom"/>
</dbReference>
<evidence type="ECO:0000256" key="1">
    <source>
        <dbReference type="ARBA" id="ARBA00008007"/>
    </source>
</evidence>
<dbReference type="Pfam" id="PF00156">
    <property type="entry name" value="Pribosyltran"/>
    <property type="match status" value="1"/>
</dbReference>
<dbReference type="AlphaFoldDB" id="A0A1G2CAJ4"/>
<dbReference type="Pfam" id="PF18912">
    <property type="entry name" value="DZR_2"/>
    <property type="match status" value="1"/>
</dbReference>
<proteinExistence type="inferred from homology"/>
<dbReference type="CDD" id="cd06223">
    <property type="entry name" value="PRTases_typeI"/>
    <property type="match status" value="1"/>
</dbReference>
<dbReference type="Proteomes" id="UP000179059">
    <property type="component" value="Unassembled WGS sequence"/>
</dbReference>
<comment type="caution">
    <text evidence="4">The sequence shown here is derived from an EMBL/GenBank/DDBJ whole genome shotgun (WGS) entry which is preliminary data.</text>
</comment>
<gene>
    <name evidence="4" type="ORF">A2855_00390</name>
</gene>
<evidence type="ECO:0000313" key="5">
    <source>
        <dbReference type="Proteomes" id="UP000179059"/>
    </source>
</evidence>
<dbReference type="EMBL" id="MHKX01000027">
    <property type="protein sequence ID" value="OGY97680.1"/>
    <property type="molecule type" value="Genomic_DNA"/>
</dbReference>
<feature type="domain" description="Phosphoribosyltransferase" evidence="2">
    <location>
        <begin position="136"/>
        <end position="220"/>
    </location>
</feature>
<dbReference type="InterPro" id="IPR044005">
    <property type="entry name" value="DZR_2"/>
</dbReference>
<protein>
    <recommendedName>
        <fullName evidence="6">Phosphoribosyltransferase domain-containing protein</fullName>
    </recommendedName>
</protein>
<organism evidence="4 5">
    <name type="scientific">Candidatus Liptonbacteria bacterium RIFCSPHIGHO2_01_FULL_57_28</name>
    <dbReference type="NCBI Taxonomy" id="1798647"/>
    <lineage>
        <taxon>Bacteria</taxon>
        <taxon>Candidatus Liptoniibacteriota</taxon>
    </lineage>
</organism>
<dbReference type="STRING" id="1798647.A2855_00390"/>
<evidence type="ECO:0000313" key="4">
    <source>
        <dbReference type="EMBL" id="OGY97680.1"/>
    </source>
</evidence>
<dbReference type="PANTHER" id="PTHR47505:SF1">
    <property type="entry name" value="DNA UTILIZATION PROTEIN YHGH"/>
    <property type="match status" value="1"/>
</dbReference>
<evidence type="ECO:0008006" key="6">
    <source>
        <dbReference type="Google" id="ProtNLM"/>
    </source>
</evidence>
<evidence type="ECO:0000259" key="3">
    <source>
        <dbReference type="Pfam" id="PF18912"/>
    </source>
</evidence>
<dbReference type="Gene3D" id="3.40.50.2020">
    <property type="match status" value="1"/>
</dbReference>
<sequence length="228" mass="24741">MAFALSDLIFPPRCVCCHAYLDHGRALCADCRRRIVLHRTYFCGKCRARRYSLRGICHSGFPFCLAAAGEYEDPVLKQLIRALKFHFMRAAAGPLGAVLGAYCARLRVPRSYGVVLPVPLSGRRARERGFNQSELIARAAAVQMSVSMDTSILIRARHAAPQSGLVGARARHANIAGSFRVRSPDKVRGRDIILLDDVVTSGATMLEAALALRAAGARNILALAVAKA</sequence>
<dbReference type="InterPro" id="IPR051910">
    <property type="entry name" value="ComF/GntX_DNA_util-trans"/>
</dbReference>
<dbReference type="SUPFAM" id="SSF53271">
    <property type="entry name" value="PRTase-like"/>
    <property type="match status" value="1"/>
</dbReference>
<name>A0A1G2CAJ4_9BACT</name>
<dbReference type="InterPro" id="IPR029057">
    <property type="entry name" value="PRTase-like"/>
</dbReference>